<feature type="transmembrane region" description="Helical" evidence="1">
    <location>
        <begin position="58"/>
        <end position="75"/>
    </location>
</feature>
<feature type="transmembrane region" description="Helical" evidence="1">
    <location>
        <begin position="330"/>
        <end position="347"/>
    </location>
</feature>
<feature type="transmembrane region" description="Helical" evidence="1">
    <location>
        <begin position="165"/>
        <end position="193"/>
    </location>
</feature>
<proteinExistence type="predicted"/>
<feature type="transmembrane region" description="Helical" evidence="1">
    <location>
        <begin position="140"/>
        <end position="159"/>
    </location>
</feature>
<evidence type="ECO:0008006" key="4">
    <source>
        <dbReference type="Google" id="ProtNLM"/>
    </source>
</evidence>
<evidence type="ECO:0000313" key="2">
    <source>
        <dbReference type="EMBL" id="SHF70301.1"/>
    </source>
</evidence>
<feature type="transmembrane region" description="Helical" evidence="1">
    <location>
        <begin position="301"/>
        <end position="318"/>
    </location>
</feature>
<feature type="transmembrane region" description="Helical" evidence="1">
    <location>
        <begin position="200"/>
        <end position="219"/>
    </location>
</feature>
<keyword evidence="1" id="KW-1133">Transmembrane helix</keyword>
<reference evidence="2 3" key="1">
    <citation type="submission" date="2016-11" db="EMBL/GenBank/DDBJ databases">
        <authorList>
            <person name="Jaros S."/>
            <person name="Januszkiewicz K."/>
            <person name="Wedrychowicz H."/>
        </authorList>
    </citation>
    <scope>NUCLEOTIDE SEQUENCE [LARGE SCALE GENOMIC DNA]</scope>
    <source>
        <strain evidence="2 3">DSM 18119</strain>
    </source>
</reference>
<feature type="transmembrane region" description="Helical" evidence="1">
    <location>
        <begin position="82"/>
        <end position="102"/>
    </location>
</feature>
<evidence type="ECO:0000256" key="1">
    <source>
        <dbReference type="SAM" id="Phobius"/>
    </source>
</evidence>
<dbReference type="Proteomes" id="UP000184048">
    <property type="component" value="Unassembled WGS sequence"/>
</dbReference>
<feature type="transmembrane region" description="Helical" evidence="1">
    <location>
        <begin position="16"/>
        <end position="38"/>
    </location>
</feature>
<evidence type="ECO:0000313" key="3">
    <source>
        <dbReference type="Proteomes" id="UP000184048"/>
    </source>
</evidence>
<sequence length="375" mass="43810">MEIKNIEKWFTVKKSLLLLGILWLIVHLILFWRSGIVTDFESKKYIEQADFFLINRHYASPNFIFYSIQILLIALSKSTHTFPVLIVIIQLIFNATSMALFYKLNLHFTRSHFKAFVMTALLICMIYYEIYDLYLFTESLYFSFVIIYTFLLFSINKLSLKYICLLIFGMAILYFTRPTGLFFIPSTIAFCIFKFYRKKALVLLSIFFAAGLLSLYYLLNFALSSGGELDYLLPYSKEMILCGVPSLQTSNAINIPVNKSPMEGLWYIITNHSSLFFNLASKRLIAFWGAAREYYSPLHNIFIGIYFYTSYLFILFGLRKLVKNIVPETIYLLFNIFLIMSTAMLSCDEWHNRFLLSILSFILLLVSFVLKGKPE</sequence>
<organism evidence="2 3">
    <name type="scientific">Flavisolibacter ginsengisoli DSM 18119</name>
    <dbReference type="NCBI Taxonomy" id="1121884"/>
    <lineage>
        <taxon>Bacteria</taxon>
        <taxon>Pseudomonadati</taxon>
        <taxon>Bacteroidota</taxon>
        <taxon>Chitinophagia</taxon>
        <taxon>Chitinophagales</taxon>
        <taxon>Chitinophagaceae</taxon>
        <taxon>Flavisolibacter</taxon>
    </lineage>
</organism>
<dbReference type="AlphaFoldDB" id="A0A1M5DTW9"/>
<gene>
    <name evidence="2" type="ORF">SAMN02745131_03331</name>
</gene>
<feature type="transmembrane region" description="Helical" evidence="1">
    <location>
        <begin position="108"/>
        <end position="128"/>
    </location>
</feature>
<accession>A0A1M5DTW9</accession>
<keyword evidence="1" id="KW-0472">Membrane</keyword>
<name>A0A1M5DTW9_9BACT</name>
<dbReference type="STRING" id="1121884.SAMN02745131_03331"/>
<feature type="transmembrane region" description="Helical" evidence="1">
    <location>
        <begin position="354"/>
        <end position="370"/>
    </location>
</feature>
<protein>
    <recommendedName>
        <fullName evidence="4">Glycosyltransferase RgtA/B/C/D-like domain-containing protein</fullName>
    </recommendedName>
</protein>
<keyword evidence="3" id="KW-1185">Reference proteome</keyword>
<dbReference type="EMBL" id="FQUU01000016">
    <property type="protein sequence ID" value="SHF70301.1"/>
    <property type="molecule type" value="Genomic_DNA"/>
</dbReference>
<keyword evidence="1" id="KW-0812">Transmembrane</keyword>